<dbReference type="PANTHER" id="PTHR13610:SF11">
    <property type="entry name" value="METHYLTRANSFERASE DOMAIN-CONTAINING PROTEIN"/>
    <property type="match status" value="1"/>
</dbReference>
<dbReference type="EMBL" id="JAAZNL010000066">
    <property type="protein sequence ID" value="NMB70499.1"/>
    <property type="molecule type" value="Genomic_DNA"/>
</dbReference>
<dbReference type="Gene3D" id="3.40.50.150">
    <property type="entry name" value="Vaccinia Virus protein VP39"/>
    <property type="match status" value="1"/>
</dbReference>
<dbReference type="GO" id="GO:0016279">
    <property type="term" value="F:protein-lysine N-methyltransferase activity"/>
    <property type="evidence" value="ECO:0007669"/>
    <property type="project" value="InterPro"/>
</dbReference>
<gene>
    <name evidence="5" type="ORF">GYA27_04905</name>
</gene>
<proteinExistence type="predicted"/>
<keyword evidence="3" id="KW-0949">S-adenosyl-L-methionine</keyword>
<accession>A0A7X9DLN9</accession>
<organism evidence="5 6">
    <name type="scientific">candidate division WWE3 bacterium</name>
    <dbReference type="NCBI Taxonomy" id="2053526"/>
    <lineage>
        <taxon>Bacteria</taxon>
        <taxon>Katanobacteria</taxon>
    </lineage>
</organism>
<feature type="domain" description="Methyltransferase" evidence="4">
    <location>
        <begin position="47"/>
        <end position="166"/>
    </location>
</feature>
<dbReference type="GO" id="GO:0032259">
    <property type="term" value="P:methylation"/>
    <property type="evidence" value="ECO:0007669"/>
    <property type="project" value="UniProtKB-KW"/>
</dbReference>
<protein>
    <submittedName>
        <fullName evidence="5">Methyltransferase domain-containing protein</fullName>
    </submittedName>
</protein>
<sequence length="178" mass="20234">MLFQILLIVFAVLAIYWELQLFVCDGAPFLVSSNETSDHAQTLLDIKPNENVYDLGCGNCATLLRFRNKVPKANYIGIDQSPFAQIAAKLNIFTHKANKNVRIEKGDFMSINVSNADKIYVWLSPVIMPKLYTKLKKELKQGTKVVSCDFPFENEIPAKIVETNSKGMFGKRLYLYIF</sequence>
<evidence type="ECO:0000313" key="5">
    <source>
        <dbReference type="EMBL" id="NMB70499.1"/>
    </source>
</evidence>
<evidence type="ECO:0000313" key="6">
    <source>
        <dbReference type="Proteomes" id="UP000526033"/>
    </source>
</evidence>
<comment type="caution">
    <text evidence="5">The sequence shown here is derived from an EMBL/GenBank/DDBJ whole genome shotgun (WGS) entry which is preliminary data.</text>
</comment>
<evidence type="ECO:0000256" key="3">
    <source>
        <dbReference type="ARBA" id="ARBA00022691"/>
    </source>
</evidence>
<dbReference type="InterPro" id="IPR029063">
    <property type="entry name" value="SAM-dependent_MTases_sf"/>
</dbReference>
<evidence type="ECO:0000256" key="1">
    <source>
        <dbReference type="ARBA" id="ARBA00022603"/>
    </source>
</evidence>
<dbReference type="Pfam" id="PF13847">
    <property type="entry name" value="Methyltransf_31"/>
    <property type="match status" value="1"/>
</dbReference>
<keyword evidence="2 5" id="KW-0808">Transferase</keyword>
<dbReference type="SUPFAM" id="SSF53335">
    <property type="entry name" value="S-adenosyl-L-methionine-dependent methyltransferases"/>
    <property type="match status" value="1"/>
</dbReference>
<dbReference type="InterPro" id="IPR025714">
    <property type="entry name" value="Methyltranfer_dom"/>
</dbReference>
<keyword evidence="1 5" id="KW-0489">Methyltransferase</keyword>
<reference evidence="5 6" key="1">
    <citation type="journal article" date="2020" name="Biotechnol. Biofuels">
        <title>New insights from the biogas microbiome by comprehensive genome-resolved metagenomics of nearly 1600 species originating from multiple anaerobic digesters.</title>
        <authorList>
            <person name="Campanaro S."/>
            <person name="Treu L."/>
            <person name="Rodriguez-R L.M."/>
            <person name="Kovalovszki A."/>
            <person name="Ziels R.M."/>
            <person name="Maus I."/>
            <person name="Zhu X."/>
            <person name="Kougias P.G."/>
            <person name="Basile A."/>
            <person name="Luo G."/>
            <person name="Schluter A."/>
            <person name="Konstantinidis K.T."/>
            <person name="Angelidaki I."/>
        </authorList>
    </citation>
    <scope>NUCLEOTIDE SEQUENCE [LARGE SCALE GENOMIC DNA]</scope>
    <source>
        <strain evidence="5">AS27yjCOA_165</strain>
    </source>
</reference>
<dbReference type="Proteomes" id="UP000526033">
    <property type="component" value="Unassembled WGS sequence"/>
</dbReference>
<evidence type="ECO:0000259" key="4">
    <source>
        <dbReference type="Pfam" id="PF13847"/>
    </source>
</evidence>
<dbReference type="InterPro" id="IPR026170">
    <property type="entry name" value="FAM173A/B"/>
</dbReference>
<dbReference type="CDD" id="cd02440">
    <property type="entry name" value="AdoMet_MTases"/>
    <property type="match status" value="1"/>
</dbReference>
<name>A0A7X9DLN9_UNCKA</name>
<evidence type="ECO:0000256" key="2">
    <source>
        <dbReference type="ARBA" id="ARBA00022679"/>
    </source>
</evidence>
<dbReference type="AlphaFoldDB" id="A0A7X9DLN9"/>
<dbReference type="PANTHER" id="PTHR13610">
    <property type="entry name" value="METHYLTRANSFERASE DOMAIN-CONTAINING PROTEIN"/>
    <property type="match status" value="1"/>
</dbReference>